<keyword evidence="4" id="KW-1185">Reference proteome</keyword>
<organism evidence="3 4">
    <name type="scientific">Flavobacterium aciduliphilum</name>
    <dbReference type="NCBI Taxonomy" id="1101402"/>
    <lineage>
        <taxon>Bacteria</taxon>
        <taxon>Pseudomonadati</taxon>
        <taxon>Bacteroidota</taxon>
        <taxon>Flavobacteriia</taxon>
        <taxon>Flavobacteriales</taxon>
        <taxon>Flavobacteriaceae</taxon>
        <taxon>Flavobacterium</taxon>
    </lineage>
</organism>
<dbReference type="InterPro" id="IPR037143">
    <property type="entry name" value="4-PPantetheinyl_Trfase_dom_sf"/>
</dbReference>
<feature type="domain" description="4'-phosphopantetheinyl transferase" evidence="2">
    <location>
        <begin position="116"/>
        <end position="207"/>
    </location>
</feature>
<evidence type="ECO:0000256" key="1">
    <source>
        <dbReference type="ARBA" id="ARBA00022679"/>
    </source>
</evidence>
<dbReference type="GO" id="GO:0008897">
    <property type="term" value="F:holo-[acyl-carrier-protein] synthase activity"/>
    <property type="evidence" value="ECO:0007669"/>
    <property type="project" value="InterPro"/>
</dbReference>
<gene>
    <name evidence="3" type="ORF">CLV55_10548</name>
</gene>
<comment type="caution">
    <text evidence="3">The sequence shown here is derived from an EMBL/GenBank/DDBJ whole genome shotgun (WGS) entry which is preliminary data.</text>
</comment>
<evidence type="ECO:0000259" key="2">
    <source>
        <dbReference type="Pfam" id="PF01648"/>
    </source>
</evidence>
<reference evidence="3 4" key="1">
    <citation type="submission" date="2018-06" db="EMBL/GenBank/DDBJ databases">
        <title>Genomic Encyclopedia of Archaeal and Bacterial Type Strains, Phase II (KMG-II): from individual species to whole genera.</title>
        <authorList>
            <person name="Goeker M."/>
        </authorList>
    </citation>
    <scope>NUCLEOTIDE SEQUENCE [LARGE SCALE GENOMIC DNA]</scope>
    <source>
        <strain evidence="3 4">DSM 25663</strain>
    </source>
</reference>
<keyword evidence="1 3" id="KW-0808">Transferase</keyword>
<dbReference type="AlphaFoldDB" id="A0A328YEQ3"/>
<sequence length="227" mass="26447">MPFYKKIALPNNTSLYLWKITEDLDFFRQQVSLNENSKKRLLTMKSESHQKGFLAVRMLLQHLNFSDFNLNYDASGKPYLYGASQTNTFLKETPITSHISISHSHDFSALAFSRLPIGIDIELIKDKTLKIASRYMDINHLEQLTIEKKLEKATVIWGVKESVFKIKNNEGISFLNHIQEDAFNLEDKKTIATLKFNGMEETFEIYFDTFEQYVFVCAMQNDELAYE</sequence>
<evidence type="ECO:0000313" key="4">
    <source>
        <dbReference type="Proteomes" id="UP000248840"/>
    </source>
</evidence>
<name>A0A328YEQ3_9FLAO</name>
<dbReference type="SUPFAM" id="SSF56214">
    <property type="entry name" value="4'-phosphopantetheinyl transferase"/>
    <property type="match status" value="2"/>
</dbReference>
<dbReference type="Gene3D" id="3.90.470.20">
    <property type="entry name" value="4'-phosphopantetheinyl transferase domain"/>
    <property type="match status" value="2"/>
</dbReference>
<evidence type="ECO:0000313" key="3">
    <source>
        <dbReference type="EMBL" id="RAR72481.1"/>
    </source>
</evidence>
<dbReference type="EMBL" id="QLSZ01000005">
    <property type="protein sequence ID" value="RAR72481.1"/>
    <property type="molecule type" value="Genomic_DNA"/>
</dbReference>
<dbReference type="GO" id="GO:0000287">
    <property type="term" value="F:magnesium ion binding"/>
    <property type="evidence" value="ECO:0007669"/>
    <property type="project" value="InterPro"/>
</dbReference>
<protein>
    <submittedName>
        <fullName evidence="3">Phosphopantetheinyl transferase</fullName>
    </submittedName>
</protein>
<proteinExistence type="predicted"/>
<dbReference type="InterPro" id="IPR008278">
    <property type="entry name" value="4-PPantetheinyl_Trfase_dom"/>
</dbReference>
<dbReference type="OrthoDB" id="1190494at2"/>
<accession>A0A328YEQ3</accession>
<dbReference type="Pfam" id="PF01648">
    <property type="entry name" value="ACPS"/>
    <property type="match status" value="1"/>
</dbReference>
<dbReference type="Proteomes" id="UP000248840">
    <property type="component" value="Unassembled WGS sequence"/>
</dbReference>